<dbReference type="InterPro" id="IPR035437">
    <property type="entry name" value="SNase_OB-fold_sf"/>
</dbReference>
<organism evidence="2 3">
    <name type="scientific">Sulfurifustis variabilis</name>
    <dbReference type="NCBI Taxonomy" id="1675686"/>
    <lineage>
        <taxon>Bacteria</taxon>
        <taxon>Pseudomonadati</taxon>
        <taxon>Pseudomonadota</taxon>
        <taxon>Gammaproteobacteria</taxon>
        <taxon>Acidiferrobacterales</taxon>
        <taxon>Acidiferrobacteraceae</taxon>
        <taxon>Sulfurifustis</taxon>
    </lineage>
</organism>
<evidence type="ECO:0000313" key="2">
    <source>
        <dbReference type="EMBL" id="BAU47967.1"/>
    </source>
</evidence>
<dbReference type="Gene3D" id="2.40.50.90">
    <property type="match status" value="1"/>
</dbReference>
<accession>A0A1B4VDH1</accession>
<dbReference type="RefSeq" id="WP_096460524.1">
    <property type="nucleotide sequence ID" value="NZ_AP014936.1"/>
</dbReference>
<dbReference type="OrthoDB" id="5767927at2"/>
<dbReference type="EMBL" id="AP014936">
    <property type="protein sequence ID" value="BAU47967.1"/>
    <property type="molecule type" value="Genomic_DNA"/>
</dbReference>
<dbReference type="SUPFAM" id="SSF50199">
    <property type="entry name" value="Staphylococcal nuclease"/>
    <property type="match status" value="1"/>
</dbReference>
<feature type="signal peptide" evidence="1">
    <location>
        <begin position="1"/>
        <end position="18"/>
    </location>
</feature>
<evidence type="ECO:0000256" key="1">
    <source>
        <dbReference type="SAM" id="SignalP"/>
    </source>
</evidence>
<proteinExistence type="predicted"/>
<feature type="chain" id="PRO_5008571392" evidence="1">
    <location>
        <begin position="19"/>
        <end position="149"/>
    </location>
</feature>
<keyword evidence="3" id="KW-1185">Reference proteome</keyword>
<reference evidence="2 3" key="1">
    <citation type="submission" date="2015-08" db="EMBL/GenBank/DDBJ databases">
        <title>Complete genome sequence of Sulfurifustis variabilis.</title>
        <authorList>
            <person name="Miura A."/>
            <person name="Kojima H."/>
            <person name="Fukui M."/>
        </authorList>
    </citation>
    <scope>NUCLEOTIDE SEQUENCE [LARGE SCALE GENOMIC DNA]</scope>
    <source>
        <strain evidence="3">skN76</strain>
    </source>
</reference>
<name>A0A1B4VDH1_9GAMM</name>
<sequence length="149" mass="16643">MTRWGWWMLWLPLAAAQAAELSGNAFVNDDATLRIEGRTMRLYGIHIPNTGQDCATYQVPIRCASRAALALEFRIQDFVRCTPLERNADGTYSARCESGGYDLAAYLVERGWALALPDAPFEYVALERIARSRGVGVWGFPLSPRAFEP</sequence>
<dbReference type="Proteomes" id="UP000218899">
    <property type="component" value="Chromosome"/>
</dbReference>
<gene>
    <name evidence="2" type="ORF">SVA_1402</name>
</gene>
<dbReference type="KEGG" id="sva:SVA_1402"/>
<evidence type="ECO:0000313" key="3">
    <source>
        <dbReference type="Proteomes" id="UP000218899"/>
    </source>
</evidence>
<protein>
    <submittedName>
        <fullName evidence="2">Nuclease</fullName>
    </submittedName>
</protein>
<dbReference type="AlphaFoldDB" id="A0A1B4VDH1"/>
<keyword evidence="1" id="KW-0732">Signal</keyword>